<dbReference type="AlphaFoldDB" id="A0A5B8MIY2"/>
<protein>
    <recommendedName>
        <fullName evidence="3">OB domain-containing protein</fullName>
    </recommendedName>
</protein>
<gene>
    <name evidence="1" type="ORF">A3770_03p21430</name>
</gene>
<sequence length="161" mass="17051">MGTPSSAELSLSQTALAAAKVLVGPLARRVSDKVGQGTRRTSSGGFAVDLVEGSFSFTRAWIQGVVVSSNSGVVSFVVDDGTGALTVDARAVAKQLLRKKVKFSPPREGSYVQVIGAVVPPGESVEKLTLKAHKVIAVDDPNREALWHAETLQLYREVYSV</sequence>
<dbReference type="Gene3D" id="2.40.50.140">
    <property type="entry name" value="Nucleic acid-binding proteins"/>
    <property type="match status" value="1"/>
</dbReference>
<organism evidence="1 2">
    <name type="scientific">Chloropicon primus</name>
    <dbReference type="NCBI Taxonomy" id="1764295"/>
    <lineage>
        <taxon>Eukaryota</taxon>
        <taxon>Viridiplantae</taxon>
        <taxon>Chlorophyta</taxon>
        <taxon>Chloropicophyceae</taxon>
        <taxon>Chloropicales</taxon>
        <taxon>Chloropicaceae</taxon>
        <taxon>Chloropicon</taxon>
    </lineage>
</organism>
<dbReference type="Pfam" id="PF16100">
    <property type="entry name" value="RMI2"/>
    <property type="match status" value="1"/>
</dbReference>
<proteinExistence type="predicted"/>
<dbReference type="InterPro" id="IPR012340">
    <property type="entry name" value="NA-bd_OB-fold"/>
</dbReference>
<evidence type="ECO:0008006" key="3">
    <source>
        <dbReference type="Google" id="ProtNLM"/>
    </source>
</evidence>
<dbReference type="GO" id="GO:0043007">
    <property type="term" value="P:maintenance of rDNA"/>
    <property type="evidence" value="ECO:0007669"/>
    <property type="project" value="TreeGrafter"/>
</dbReference>
<keyword evidence="2" id="KW-1185">Reference proteome</keyword>
<dbReference type="Proteomes" id="UP000316726">
    <property type="component" value="Chromosome 3"/>
</dbReference>
<name>A0A5B8MIY2_9CHLO</name>
<accession>A0A5B8MIY2</accession>
<dbReference type="GO" id="GO:0005829">
    <property type="term" value="C:cytosol"/>
    <property type="evidence" value="ECO:0007669"/>
    <property type="project" value="TreeGrafter"/>
</dbReference>
<dbReference type="EMBL" id="CP031036">
    <property type="protein sequence ID" value="QDZ19625.1"/>
    <property type="molecule type" value="Genomic_DNA"/>
</dbReference>
<dbReference type="InterPro" id="IPR032245">
    <property type="entry name" value="RMI2"/>
</dbReference>
<evidence type="ECO:0000313" key="1">
    <source>
        <dbReference type="EMBL" id="QDZ19625.1"/>
    </source>
</evidence>
<reference evidence="1 2" key="1">
    <citation type="submission" date="2018-07" db="EMBL/GenBank/DDBJ databases">
        <title>The complete nuclear genome of the prasinophyte Chloropicon primus (CCMP1205).</title>
        <authorList>
            <person name="Pombert J.-F."/>
            <person name="Otis C."/>
            <person name="Turmel M."/>
            <person name="Lemieux C."/>
        </authorList>
    </citation>
    <scope>NUCLEOTIDE SEQUENCE [LARGE SCALE GENOMIC DNA]</scope>
    <source>
        <strain evidence="1 2">CCMP1205</strain>
    </source>
</reference>
<dbReference type="GO" id="GO:0033045">
    <property type="term" value="P:regulation of sister chromatid segregation"/>
    <property type="evidence" value="ECO:0007669"/>
    <property type="project" value="TreeGrafter"/>
</dbReference>
<dbReference type="PANTHER" id="PTHR33962:SF1">
    <property type="entry name" value="RECQ-MEDIATED GENOME INSTABILITY PROTEIN 2"/>
    <property type="match status" value="1"/>
</dbReference>
<dbReference type="GO" id="GO:2000042">
    <property type="term" value="P:negative regulation of double-strand break repair via homologous recombination"/>
    <property type="evidence" value="ECO:0007669"/>
    <property type="project" value="TreeGrafter"/>
</dbReference>
<evidence type="ECO:0000313" key="2">
    <source>
        <dbReference type="Proteomes" id="UP000316726"/>
    </source>
</evidence>
<dbReference type="GO" id="GO:0006281">
    <property type="term" value="P:DNA repair"/>
    <property type="evidence" value="ECO:0007669"/>
    <property type="project" value="TreeGrafter"/>
</dbReference>
<dbReference type="SUPFAM" id="SSF50249">
    <property type="entry name" value="Nucleic acid-binding proteins"/>
    <property type="match status" value="1"/>
</dbReference>
<dbReference type="GO" id="GO:0016607">
    <property type="term" value="C:nuclear speck"/>
    <property type="evidence" value="ECO:0007669"/>
    <property type="project" value="TreeGrafter"/>
</dbReference>
<dbReference type="PANTHER" id="PTHR33962">
    <property type="entry name" value="RECQ-MEDIATED GENOME INSTABILITY PROTEIN 2 RMI2"/>
    <property type="match status" value="1"/>
</dbReference>